<feature type="domain" description="TF-B3" evidence="7">
    <location>
        <begin position="219"/>
        <end position="314"/>
    </location>
</feature>
<feature type="compositionally biased region" description="Basic and acidic residues" evidence="6">
    <location>
        <begin position="181"/>
        <end position="203"/>
    </location>
</feature>
<evidence type="ECO:0000256" key="4">
    <source>
        <dbReference type="ARBA" id="ARBA00023163"/>
    </source>
</evidence>
<organism evidence="8 9">
    <name type="scientific">Solanum tuberosum</name>
    <name type="common">Potato</name>
    <dbReference type="NCBI Taxonomy" id="4113"/>
    <lineage>
        <taxon>Eukaryota</taxon>
        <taxon>Viridiplantae</taxon>
        <taxon>Streptophyta</taxon>
        <taxon>Embryophyta</taxon>
        <taxon>Tracheophyta</taxon>
        <taxon>Spermatophyta</taxon>
        <taxon>Magnoliopsida</taxon>
        <taxon>eudicotyledons</taxon>
        <taxon>Gunneridae</taxon>
        <taxon>Pentapetalae</taxon>
        <taxon>asterids</taxon>
        <taxon>lamiids</taxon>
        <taxon>Solanales</taxon>
        <taxon>Solanaceae</taxon>
        <taxon>Solanoideae</taxon>
        <taxon>Solaneae</taxon>
        <taxon>Solanum</taxon>
    </lineage>
</organism>
<dbReference type="SMART" id="SM01019">
    <property type="entry name" value="B3"/>
    <property type="match status" value="2"/>
</dbReference>
<evidence type="ECO:0000313" key="9">
    <source>
        <dbReference type="Proteomes" id="UP000826656"/>
    </source>
</evidence>
<accession>A0ABQ7VN96</accession>
<dbReference type="EMBL" id="JAIVGD010000011">
    <property type="protein sequence ID" value="KAH0769977.1"/>
    <property type="molecule type" value="Genomic_DNA"/>
</dbReference>
<comment type="caution">
    <text evidence="8">The sequence shown here is derived from an EMBL/GenBank/DDBJ whole genome shotgun (WGS) entry which is preliminary data.</text>
</comment>
<dbReference type="PANTHER" id="PTHR31674">
    <property type="entry name" value="B3 DOMAIN-CONTAINING PROTEIN REM-LIKE 3-RELATED"/>
    <property type="match status" value="1"/>
</dbReference>
<evidence type="ECO:0000259" key="7">
    <source>
        <dbReference type="PROSITE" id="PS50863"/>
    </source>
</evidence>
<sequence length="323" mass="37346">MLMDPDQSPAFCKILLSRDTVMNKMQVPSCFVKDNKKMLSKTCLLKTSEAGMSWEAKIVREKPNYFICERDWPQFVVHHQLEASDILIFSLIEKSTFHVQPYTPKSCRNITHDERQHFYEELSSSSSEEKIGPSKRAKKMEPIIVVSDTEEESVDMSSSDDDSKHEDDPPYSHRATYYKNPKREKVSSDRKDEEAHSGSEEYGLKRNSRCSLVTFNSHDDYYEIVVKKSHTTFMTIPMGFAKRTGIINMKKMRLINDKGKKEWEVEIVHTGPRVIIKNGWAEFRTHNKIANGETCRFKLIQGHATASVLQVQNVPTPHSLQYF</sequence>
<keyword evidence="3" id="KW-0238">DNA-binding</keyword>
<dbReference type="SUPFAM" id="SSF101936">
    <property type="entry name" value="DNA-binding pseudobarrel domain"/>
    <property type="match status" value="2"/>
</dbReference>
<evidence type="ECO:0000256" key="6">
    <source>
        <dbReference type="SAM" id="MobiDB-lite"/>
    </source>
</evidence>
<evidence type="ECO:0000313" key="8">
    <source>
        <dbReference type="EMBL" id="KAH0769977.1"/>
    </source>
</evidence>
<keyword evidence="9" id="KW-1185">Reference proteome</keyword>
<keyword evidence="4" id="KW-0804">Transcription</keyword>
<feature type="compositionally biased region" description="Acidic residues" evidence="6">
    <location>
        <begin position="148"/>
        <end position="160"/>
    </location>
</feature>
<protein>
    <recommendedName>
        <fullName evidence="7">TF-B3 domain-containing protein</fullName>
    </recommendedName>
</protein>
<evidence type="ECO:0000256" key="2">
    <source>
        <dbReference type="ARBA" id="ARBA00023015"/>
    </source>
</evidence>
<keyword evidence="2" id="KW-0805">Transcription regulation</keyword>
<feature type="domain" description="TF-B3" evidence="7">
    <location>
        <begin position="10"/>
        <end position="105"/>
    </location>
</feature>
<comment type="subcellular location">
    <subcellularLocation>
        <location evidence="1">Nucleus</location>
    </subcellularLocation>
</comment>
<evidence type="ECO:0000256" key="3">
    <source>
        <dbReference type="ARBA" id="ARBA00023125"/>
    </source>
</evidence>
<dbReference type="PANTHER" id="PTHR31674:SF25">
    <property type="entry name" value="B3 DOMAIN-CONTAINING TRANSCRIPTION FACTOR VRN1-LIKE"/>
    <property type="match status" value="1"/>
</dbReference>
<dbReference type="InterPro" id="IPR015300">
    <property type="entry name" value="DNA-bd_pseudobarrel_sf"/>
</dbReference>
<gene>
    <name evidence="8" type="ORF">KY290_013958</name>
</gene>
<dbReference type="Gene3D" id="2.40.330.10">
    <property type="entry name" value="DNA-binding pseudobarrel domain"/>
    <property type="match status" value="2"/>
</dbReference>
<evidence type="ECO:0000256" key="5">
    <source>
        <dbReference type="ARBA" id="ARBA00023242"/>
    </source>
</evidence>
<evidence type="ECO:0000256" key="1">
    <source>
        <dbReference type="ARBA" id="ARBA00004123"/>
    </source>
</evidence>
<dbReference type="Pfam" id="PF02362">
    <property type="entry name" value="B3"/>
    <property type="match status" value="2"/>
</dbReference>
<dbReference type="CDD" id="cd10017">
    <property type="entry name" value="B3_DNA"/>
    <property type="match status" value="2"/>
</dbReference>
<feature type="compositionally biased region" description="Basic and acidic residues" evidence="6">
    <location>
        <begin position="161"/>
        <end position="171"/>
    </location>
</feature>
<name>A0ABQ7VN96_SOLTU</name>
<dbReference type="Proteomes" id="UP000826656">
    <property type="component" value="Unassembled WGS sequence"/>
</dbReference>
<dbReference type="InterPro" id="IPR003340">
    <property type="entry name" value="B3_DNA-bd"/>
</dbReference>
<reference evidence="8 9" key="1">
    <citation type="journal article" date="2021" name="bioRxiv">
        <title>Chromosome-scale and haplotype-resolved genome assembly of a tetraploid potato cultivar.</title>
        <authorList>
            <person name="Sun H."/>
            <person name="Jiao W.-B."/>
            <person name="Krause K."/>
            <person name="Campoy J.A."/>
            <person name="Goel M."/>
            <person name="Folz-Donahue K."/>
            <person name="Kukat C."/>
            <person name="Huettel B."/>
            <person name="Schneeberger K."/>
        </authorList>
    </citation>
    <scope>NUCLEOTIDE SEQUENCE [LARGE SCALE GENOMIC DNA]</scope>
    <source>
        <strain evidence="8">SolTubOtavaFocal</strain>
        <tissue evidence="8">Leaves</tissue>
    </source>
</reference>
<dbReference type="PROSITE" id="PS50863">
    <property type="entry name" value="B3"/>
    <property type="match status" value="2"/>
</dbReference>
<feature type="region of interest" description="Disordered" evidence="6">
    <location>
        <begin position="119"/>
        <end position="203"/>
    </location>
</feature>
<keyword evidence="5" id="KW-0539">Nucleus</keyword>
<dbReference type="InterPro" id="IPR039218">
    <property type="entry name" value="REM_fam"/>
</dbReference>
<proteinExistence type="predicted"/>